<dbReference type="CDD" id="cd08916">
    <property type="entry name" value="TrHb3_P"/>
    <property type="match status" value="1"/>
</dbReference>
<dbReference type="Proteomes" id="UP000584824">
    <property type="component" value="Unassembled WGS sequence"/>
</dbReference>
<dbReference type="GO" id="GO:0019825">
    <property type="term" value="F:oxygen binding"/>
    <property type="evidence" value="ECO:0007669"/>
    <property type="project" value="InterPro"/>
</dbReference>
<dbReference type="RefSeq" id="WP_183792620.1">
    <property type="nucleotide sequence ID" value="NZ_JACIDU010000008.1"/>
</dbReference>
<name>A0A7W6P2F4_9HYPH</name>
<gene>
    <name evidence="1" type="ORF">GGQ66_002347</name>
</gene>
<dbReference type="AlphaFoldDB" id="A0A7W6P2F4"/>
<keyword evidence="2" id="KW-1185">Reference proteome</keyword>
<evidence type="ECO:0000313" key="1">
    <source>
        <dbReference type="EMBL" id="MBB4103779.1"/>
    </source>
</evidence>
<organism evidence="1 2">
    <name type="scientific">Allorhizobium borbori</name>
    <dbReference type="NCBI Taxonomy" id="485907"/>
    <lineage>
        <taxon>Bacteria</taxon>
        <taxon>Pseudomonadati</taxon>
        <taxon>Pseudomonadota</taxon>
        <taxon>Alphaproteobacteria</taxon>
        <taxon>Hyphomicrobiales</taxon>
        <taxon>Rhizobiaceae</taxon>
        <taxon>Rhizobium/Agrobacterium group</taxon>
        <taxon>Allorhizobium</taxon>
    </lineage>
</organism>
<dbReference type="InterPro" id="IPR012292">
    <property type="entry name" value="Globin/Proto"/>
</dbReference>
<dbReference type="Gene3D" id="1.10.490.10">
    <property type="entry name" value="Globins"/>
    <property type="match status" value="1"/>
</dbReference>
<comment type="caution">
    <text evidence="1">The sequence shown here is derived from an EMBL/GenBank/DDBJ whole genome shotgun (WGS) entry which is preliminary data.</text>
</comment>
<accession>A0A7W6P2F4</accession>
<proteinExistence type="predicted"/>
<dbReference type="SUPFAM" id="SSF46458">
    <property type="entry name" value="Globin-like"/>
    <property type="match status" value="1"/>
</dbReference>
<reference evidence="1 2" key="1">
    <citation type="submission" date="2020-08" db="EMBL/GenBank/DDBJ databases">
        <title>Genomic Encyclopedia of Type Strains, Phase IV (KMG-IV): sequencing the most valuable type-strain genomes for metagenomic binning, comparative biology and taxonomic classification.</title>
        <authorList>
            <person name="Goeker M."/>
        </authorList>
    </citation>
    <scope>NUCLEOTIDE SEQUENCE [LARGE SCALE GENOMIC DNA]</scope>
    <source>
        <strain evidence="1 2">DSM 26385</strain>
    </source>
</reference>
<protein>
    <submittedName>
        <fullName evidence="1">Hemoglobin</fullName>
    </submittedName>
</protein>
<dbReference type="EMBL" id="JACIDU010000008">
    <property type="protein sequence ID" value="MBB4103779.1"/>
    <property type="molecule type" value="Genomic_DNA"/>
</dbReference>
<sequence>MPPDLQDRAAHRAEAEAKAAADMAAIGIDPIFIDRLVETFYGRIQTHAVLGPVFEAKLHGRWPEHLGKMKLFWQAVALRNGAYSGRPVPAHLGVSGLKEPLFADWLALFGETLDDIAPSPEARDFLMASAERIARSLILSIFHNPAVTLTRS</sequence>
<dbReference type="GO" id="GO:0020037">
    <property type="term" value="F:heme binding"/>
    <property type="evidence" value="ECO:0007669"/>
    <property type="project" value="InterPro"/>
</dbReference>
<dbReference type="InterPro" id="IPR009050">
    <property type="entry name" value="Globin-like_sf"/>
</dbReference>
<evidence type="ECO:0000313" key="2">
    <source>
        <dbReference type="Proteomes" id="UP000584824"/>
    </source>
</evidence>